<sequence length="269" mass="30485">MATFFLEVSRSWYLSLQILVFVFSFYGLISKKERWLHWSEFGHRKKKKSFGGFYSLDFTQICHLFAVDTWNSVELPCAINEVVLASALQPWEDEGWSDQISRVDEGPNIFLLVVLACFVLVSIRGTIKTMEADLMHHDNQEDGAEEEDYVLLDLDAVFAQVDISPDTPYVLSGLDTAEPILIIDDKVKLIGKYEDTIGTCFVFSENEAAPLVLEETGPSEANLFAGRCIVDPNQTPTKEVKPVAQLQKILKFRLLMDEDVQDVDMESKT</sequence>
<dbReference type="Proteomes" id="UP000309997">
    <property type="component" value="Unassembled WGS sequence"/>
</dbReference>
<name>A0ACC4BE36_POPAL</name>
<organism evidence="1 2">
    <name type="scientific">Populus alba</name>
    <name type="common">White poplar</name>
    <dbReference type="NCBI Taxonomy" id="43335"/>
    <lineage>
        <taxon>Eukaryota</taxon>
        <taxon>Viridiplantae</taxon>
        <taxon>Streptophyta</taxon>
        <taxon>Embryophyta</taxon>
        <taxon>Tracheophyta</taxon>
        <taxon>Spermatophyta</taxon>
        <taxon>Magnoliopsida</taxon>
        <taxon>eudicotyledons</taxon>
        <taxon>Gunneridae</taxon>
        <taxon>Pentapetalae</taxon>
        <taxon>rosids</taxon>
        <taxon>fabids</taxon>
        <taxon>Malpighiales</taxon>
        <taxon>Salicaceae</taxon>
        <taxon>Saliceae</taxon>
        <taxon>Populus</taxon>
    </lineage>
</organism>
<gene>
    <name evidence="1" type="ORF">D5086_021962</name>
</gene>
<evidence type="ECO:0000313" key="2">
    <source>
        <dbReference type="Proteomes" id="UP000309997"/>
    </source>
</evidence>
<dbReference type="EMBL" id="RCHU02000011">
    <property type="protein sequence ID" value="KAL3576679.1"/>
    <property type="molecule type" value="Genomic_DNA"/>
</dbReference>
<reference evidence="1 2" key="1">
    <citation type="journal article" date="2024" name="Plant Biotechnol. J.">
        <title>Genome and CRISPR/Cas9 system of a widespread forest tree (Populus alba) in the world.</title>
        <authorList>
            <person name="Liu Y.J."/>
            <person name="Jiang P.F."/>
            <person name="Han X.M."/>
            <person name="Li X.Y."/>
            <person name="Wang H.M."/>
            <person name="Wang Y.J."/>
            <person name="Wang X.X."/>
            <person name="Zeng Q.Y."/>
        </authorList>
    </citation>
    <scope>NUCLEOTIDE SEQUENCE [LARGE SCALE GENOMIC DNA]</scope>
    <source>
        <strain evidence="2">cv. PAL-ZL1</strain>
    </source>
</reference>
<keyword evidence="2" id="KW-1185">Reference proteome</keyword>
<accession>A0ACC4BE36</accession>
<proteinExistence type="predicted"/>
<protein>
    <submittedName>
        <fullName evidence="1">Uncharacterized protein</fullName>
    </submittedName>
</protein>
<comment type="caution">
    <text evidence="1">The sequence shown here is derived from an EMBL/GenBank/DDBJ whole genome shotgun (WGS) entry which is preliminary data.</text>
</comment>
<evidence type="ECO:0000313" key="1">
    <source>
        <dbReference type="EMBL" id="KAL3576679.1"/>
    </source>
</evidence>